<organism evidence="1 2">
    <name type="scientific">Hygrophoropsis aurantiaca</name>
    <dbReference type="NCBI Taxonomy" id="72124"/>
    <lineage>
        <taxon>Eukaryota</taxon>
        <taxon>Fungi</taxon>
        <taxon>Dikarya</taxon>
        <taxon>Basidiomycota</taxon>
        <taxon>Agaricomycotina</taxon>
        <taxon>Agaricomycetes</taxon>
        <taxon>Agaricomycetidae</taxon>
        <taxon>Boletales</taxon>
        <taxon>Coniophorineae</taxon>
        <taxon>Hygrophoropsidaceae</taxon>
        <taxon>Hygrophoropsis</taxon>
    </lineage>
</organism>
<name>A0ACB8AED9_9AGAM</name>
<comment type="caution">
    <text evidence="1">The sequence shown here is derived from an EMBL/GenBank/DDBJ whole genome shotgun (WGS) entry which is preliminary data.</text>
</comment>
<evidence type="ECO:0000313" key="2">
    <source>
        <dbReference type="Proteomes" id="UP000790377"/>
    </source>
</evidence>
<dbReference type="EMBL" id="MU267671">
    <property type="protein sequence ID" value="KAH7911654.1"/>
    <property type="molecule type" value="Genomic_DNA"/>
</dbReference>
<gene>
    <name evidence="1" type="ORF">BJ138DRAFT_892429</name>
</gene>
<evidence type="ECO:0000313" key="1">
    <source>
        <dbReference type="EMBL" id="KAH7911654.1"/>
    </source>
</evidence>
<keyword evidence="2" id="KW-1185">Reference proteome</keyword>
<dbReference type="Proteomes" id="UP000790377">
    <property type="component" value="Unassembled WGS sequence"/>
</dbReference>
<reference evidence="1" key="1">
    <citation type="journal article" date="2021" name="New Phytol.">
        <title>Evolutionary innovations through gain and loss of genes in the ectomycorrhizal Boletales.</title>
        <authorList>
            <person name="Wu G."/>
            <person name="Miyauchi S."/>
            <person name="Morin E."/>
            <person name="Kuo A."/>
            <person name="Drula E."/>
            <person name="Varga T."/>
            <person name="Kohler A."/>
            <person name="Feng B."/>
            <person name="Cao Y."/>
            <person name="Lipzen A."/>
            <person name="Daum C."/>
            <person name="Hundley H."/>
            <person name="Pangilinan J."/>
            <person name="Johnson J."/>
            <person name="Barry K."/>
            <person name="LaButti K."/>
            <person name="Ng V."/>
            <person name="Ahrendt S."/>
            <person name="Min B."/>
            <person name="Choi I.G."/>
            <person name="Park H."/>
            <person name="Plett J.M."/>
            <person name="Magnuson J."/>
            <person name="Spatafora J.W."/>
            <person name="Nagy L.G."/>
            <person name="Henrissat B."/>
            <person name="Grigoriev I.V."/>
            <person name="Yang Z.L."/>
            <person name="Xu J."/>
            <person name="Martin F.M."/>
        </authorList>
    </citation>
    <scope>NUCLEOTIDE SEQUENCE</scope>
    <source>
        <strain evidence="1">ATCC 28755</strain>
    </source>
</reference>
<proteinExistence type="predicted"/>
<protein>
    <submittedName>
        <fullName evidence="1">Uncharacterized protein</fullName>
    </submittedName>
</protein>
<sequence>MQRFFCYRKHRILSNPDLKFREHEAPAIRWLLDISTDQEVLLTAAQVVPDIEWPVEVDVLEIYAQVGNAFKGCFVPVPGGTGLALAPFAHDRAFVFGKALLHLFCNRLCLSKAQDEIPLGDRDFNLSLLNSFECLAKFGKDNSTSLIRAMASMLFGGNLFHQGGFSRVPQSDLTWILRLLPHLLAHPDCSIEVQRLAVSEIVELLRFPTPHQQTLADCSLSVAIMLGVPVDRKYMVRVDSSSLVDTLLEKFLQQPASVRDLAAKQQEILLLALATLLEKCQIYPKLGTCGSKACLCDTIDSVTMIFTSCVTRALQLVTAAAPATETETEAALLEHARAALHLGAILTVIPRHDDHTLNRWNPTYCGHPFRFLIDRPESVVYFLNHHYNSREDAAVADTLFMLSQSRDVEQWANSSFFIHEIIRAMNHQSEHVRHSTLQVVRRMRHALASSETAKSPILTSLRSIIPSIQGEDNKGQVLCCLQIIHTFVLYHHHDPTWVADFLQKHSDRWLRPKYTCVRAYSVYLLAILAIVEHHNIKCAFRSLFDYKLRSTHLFGAWLALEPPVAHEFNGDILDEVLPNLIAFTIKYQSYGSARSWIFDKPETLLDDLQKNRPESSSIPLLQEMISSLPPIER</sequence>
<accession>A0ACB8AED9</accession>